<sequence>MLELGPPSRNEPGVLVYEIHHDATRSDSVAFYELYADGEALRTHIEQPYMVAFFEDSTSMLRTDLEIIALDPIRP</sequence>
<dbReference type="AlphaFoldDB" id="A0A177Y6Q8"/>
<dbReference type="Gene3D" id="3.30.70.100">
    <property type="match status" value="1"/>
</dbReference>
<dbReference type="SUPFAM" id="SSF54909">
    <property type="entry name" value="Dimeric alpha+beta barrel"/>
    <property type="match status" value="1"/>
</dbReference>
<accession>A0A177Y6Q8</accession>
<feature type="domain" description="ABM" evidence="1">
    <location>
        <begin position="4"/>
        <end position="55"/>
    </location>
</feature>
<dbReference type="InterPro" id="IPR011008">
    <property type="entry name" value="Dimeric_a/b-barrel"/>
</dbReference>
<organism evidence="2 3">
    <name type="scientific">Rhodococcoides kyotonense</name>
    <dbReference type="NCBI Taxonomy" id="398843"/>
    <lineage>
        <taxon>Bacteria</taxon>
        <taxon>Bacillati</taxon>
        <taxon>Actinomycetota</taxon>
        <taxon>Actinomycetes</taxon>
        <taxon>Mycobacteriales</taxon>
        <taxon>Nocardiaceae</taxon>
        <taxon>Rhodococcoides</taxon>
    </lineage>
</organism>
<comment type="caution">
    <text evidence="2">The sequence shown here is derived from an EMBL/GenBank/DDBJ whole genome shotgun (WGS) entry which is preliminary data.</text>
</comment>
<dbReference type="Pfam" id="PF03992">
    <property type="entry name" value="ABM"/>
    <property type="match status" value="1"/>
</dbReference>
<reference evidence="2 3" key="1">
    <citation type="submission" date="2016-03" db="EMBL/GenBank/DDBJ databases">
        <title>Genome sequence of Rhodococcus kyotonensis KB10.</title>
        <authorList>
            <person name="Jeong H."/>
            <person name="Hong C.E."/>
            <person name="Jo S.H."/>
            <person name="Park J.M."/>
        </authorList>
    </citation>
    <scope>NUCLEOTIDE SEQUENCE [LARGE SCALE GENOMIC DNA]</scope>
    <source>
        <strain evidence="2 3">KB10</strain>
    </source>
</reference>
<evidence type="ECO:0000259" key="1">
    <source>
        <dbReference type="Pfam" id="PF03992"/>
    </source>
</evidence>
<dbReference type="Proteomes" id="UP000077519">
    <property type="component" value="Unassembled WGS sequence"/>
</dbReference>
<dbReference type="EMBL" id="LVHI01000040">
    <property type="protein sequence ID" value="OAK51203.1"/>
    <property type="molecule type" value="Genomic_DNA"/>
</dbReference>
<proteinExistence type="predicted"/>
<keyword evidence="3" id="KW-1185">Reference proteome</keyword>
<dbReference type="InterPro" id="IPR007138">
    <property type="entry name" value="ABM_dom"/>
</dbReference>
<protein>
    <recommendedName>
        <fullName evidence="1">ABM domain-containing protein</fullName>
    </recommendedName>
</protein>
<evidence type="ECO:0000313" key="3">
    <source>
        <dbReference type="Proteomes" id="UP000077519"/>
    </source>
</evidence>
<gene>
    <name evidence="2" type="ORF">A3K89_13390</name>
</gene>
<evidence type="ECO:0000313" key="2">
    <source>
        <dbReference type="EMBL" id="OAK51203.1"/>
    </source>
</evidence>
<name>A0A177Y6Q8_9NOCA</name>